<dbReference type="Proteomes" id="UP000006558">
    <property type="component" value="Chromosome"/>
</dbReference>
<dbReference type="HOGENOM" id="CLU_037628_6_1_0"/>
<organism evidence="5 6">
    <name type="scientific">Thermotoga petrophila (strain ATCC BAA-488 / DSM 13995 / JCM 10881 / RKU-1)</name>
    <dbReference type="NCBI Taxonomy" id="390874"/>
    <lineage>
        <taxon>Bacteria</taxon>
        <taxon>Thermotogati</taxon>
        <taxon>Thermotogota</taxon>
        <taxon>Thermotogae</taxon>
        <taxon>Thermotogales</taxon>
        <taxon>Thermotogaceae</taxon>
        <taxon>Thermotoga</taxon>
    </lineage>
</organism>
<dbReference type="Pfam" id="PF00356">
    <property type="entry name" value="LacI"/>
    <property type="match status" value="1"/>
</dbReference>
<dbReference type="CDD" id="cd01392">
    <property type="entry name" value="HTH_LacI"/>
    <property type="match status" value="1"/>
</dbReference>
<dbReference type="InterPro" id="IPR028082">
    <property type="entry name" value="Peripla_BP_I"/>
</dbReference>
<proteinExistence type="predicted"/>
<dbReference type="GO" id="GO:0000976">
    <property type="term" value="F:transcription cis-regulatory region binding"/>
    <property type="evidence" value="ECO:0007669"/>
    <property type="project" value="TreeGrafter"/>
</dbReference>
<reference evidence="5 6" key="2">
    <citation type="journal article" date="2009" name="Proc. Natl. Acad. Sci. U.S.A.">
        <title>On the chimeric nature, thermophilic origin, and phylogenetic placement of the Thermotogales.</title>
        <authorList>
            <person name="Zhaxybayeva O."/>
            <person name="Swithers K.S."/>
            <person name="Lapierre P."/>
            <person name="Fournier G.P."/>
            <person name="Bickhart D.M."/>
            <person name="DeBoy R.T."/>
            <person name="Nelson K.E."/>
            <person name="Nesbo C.L."/>
            <person name="Doolittle W.F."/>
            <person name="Gogarten J.P."/>
            <person name="Noll K.M."/>
        </authorList>
    </citation>
    <scope>NUCLEOTIDE SEQUENCE [LARGE SCALE GENOMIC DNA]</scope>
    <source>
        <strain evidence="6">ATCC BAA-488 / DSM 13995 / JCM 10881 / RKU-1</strain>
    </source>
</reference>
<evidence type="ECO:0000259" key="4">
    <source>
        <dbReference type="PROSITE" id="PS50932"/>
    </source>
</evidence>
<evidence type="ECO:0000313" key="5">
    <source>
        <dbReference type="EMBL" id="ABQ47558.1"/>
    </source>
</evidence>
<dbReference type="KEGG" id="tpt:Tpet_1550"/>
<keyword evidence="1" id="KW-0805">Transcription regulation</keyword>
<dbReference type="Gene3D" id="1.10.260.40">
    <property type="entry name" value="lambda repressor-like DNA-binding domains"/>
    <property type="match status" value="1"/>
</dbReference>
<dbReference type="GO" id="GO:0003700">
    <property type="term" value="F:DNA-binding transcription factor activity"/>
    <property type="evidence" value="ECO:0007669"/>
    <property type="project" value="TreeGrafter"/>
</dbReference>
<evidence type="ECO:0000256" key="1">
    <source>
        <dbReference type="ARBA" id="ARBA00023015"/>
    </source>
</evidence>
<dbReference type="SMART" id="SM00354">
    <property type="entry name" value="HTH_LACI"/>
    <property type="match status" value="1"/>
</dbReference>
<evidence type="ECO:0000256" key="2">
    <source>
        <dbReference type="ARBA" id="ARBA00023125"/>
    </source>
</evidence>
<dbReference type="PANTHER" id="PTHR30146">
    <property type="entry name" value="LACI-RELATED TRANSCRIPTIONAL REPRESSOR"/>
    <property type="match status" value="1"/>
</dbReference>
<dbReference type="CDD" id="cd06290">
    <property type="entry name" value="PBP1_LacI-like"/>
    <property type="match status" value="1"/>
</dbReference>
<name>A5IMY5_THEP1</name>
<keyword evidence="3" id="KW-0804">Transcription</keyword>
<dbReference type="Pfam" id="PF13377">
    <property type="entry name" value="Peripla_BP_3"/>
    <property type="match status" value="1"/>
</dbReference>
<dbReference type="EMBL" id="CP000702">
    <property type="protein sequence ID" value="ABQ47558.1"/>
    <property type="molecule type" value="Genomic_DNA"/>
</dbReference>
<dbReference type="Gene3D" id="3.40.50.2300">
    <property type="match status" value="2"/>
</dbReference>
<dbReference type="InterPro" id="IPR010982">
    <property type="entry name" value="Lambda_DNA-bd_dom_sf"/>
</dbReference>
<dbReference type="PRINTS" id="PR00036">
    <property type="entry name" value="HTHLACI"/>
</dbReference>
<reference evidence="6" key="1">
    <citation type="submission" date="2007-05" db="EMBL/GenBank/DDBJ databases">
        <title>Complete sequence of Thermotoga petrophila RKU-1.</title>
        <authorList>
            <consortium name="US DOE Joint Genome Institute"/>
            <person name="Copeland A."/>
            <person name="Lucas S."/>
            <person name="Lapidus A."/>
            <person name="Barry K."/>
            <person name="Glavina del Rio T."/>
            <person name="Dalin E."/>
            <person name="Tice H."/>
            <person name="Pitluck S."/>
            <person name="Sims D."/>
            <person name="Brettin T."/>
            <person name="Bruce D."/>
            <person name="Detter J.C."/>
            <person name="Han C."/>
            <person name="Tapia R."/>
            <person name="Schmutz J."/>
            <person name="Larimer F."/>
            <person name="Land M."/>
            <person name="Hauser L."/>
            <person name="Kyrpides N."/>
            <person name="Mikhailova N."/>
            <person name="Nelson K."/>
            <person name="Gogarten J.P."/>
            <person name="Noll K."/>
            <person name="Richardson P."/>
        </authorList>
    </citation>
    <scope>NUCLEOTIDE SEQUENCE [LARGE SCALE GENOMIC DNA]</scope>
    <source>
        <strain evidence="6">ATCC BAA-488 / DSM 13995 / JCM 10881 / RKU-1</strain>
    </source>
</reference>
<dbReference type="SUPFAM" id="SSF47413">
    <property type="entry name" value="lambda repressor-like DNA-binding domains"/>
    <property type="match status" value="1"/>
</dbReference>
<dbReference type="AlphaFoldDB" id="A5IMY5"/>
<dbReference type="eggNOG" id="COG1609">
    <property type="taxonomic scope" value="Bacteria"/>
</dbReference>
<gene>
    <name evidence="5" type="ordered locus">Tpet_1550</name>
</gene>
<protein>
    <submittedName>
        <fullName evidence="5">Transcriptional regulator, LacI family</fullName>
    </submittedName>
</protein>
<sequence>MPSIKDVARLAGVSIATVSRVINGYDNVSEETRKRVIDAIRKLNYHPVYAVKGAVLKRTIGVLVPNFGGFHYNEILTGIEKEAIKRDFTLMISTTLHRTSVELERLEVFFAKRVDGIIVCSSKKDEEQLERLIKSAIPVVVVDREEPEIRLDNVGIDNYAAGRMCAKYLLEKGHRKVLLLKGRKDIYSFSDRERGFIDYSTRHGIDVKVTPCGYFAEHGYHAVERYLKKHGRDFTAIFAINDLSAFGALKALHDLGVSVPDEVSVMGFDDDPISSYTIPPLTTVRQPREEMGRVAFEILYERLSGKKGVARRVVLPVEIIERESVKQL</sequence>
<evidence type="ECO:0000313" key="6">
    <source>
        <dbReference type="Proteomes" id="UP000006558"/>
    </source>
</evidence>
<dbReference type="InterPro" id="IPR046335">
    <property type="entry name" value="LacI/GalR-like_sensor"/>
</dbReference>
<keyword evidence="2" id="KW-0238">DNA-binding</keyword>
<dbReference type="STRING" id="390874.Tpet_1550"/>
<dbReference type="InterPro" id="IPR000843">
    <property type="entry name" value="HTH_LacI"/>
</dbReference>
<evidence type="ECO:0000256" key="3">
    <source>
        <dbReference type="ARBA" id="ARBA00023163"/>
    </source>
</evidence>
<dbReference type="SUPFAM" id="SSF53822">
    <property type="entry name" value="Periplasmic binding protein-like I"/>
    <property type="match status" value="1"/>
</dbReference>
<feature type="domain" description="HTH lacI-type" evidence="4">
    <location>
        <begin position="2"/>
        <end position="56"/>
    </location>
</feature>
<dbReference type="PANTHER" id="PTHR30146:SF24">
    <property type="entry name" value="XYLOSE OPERON REGULATORY PROTEIN"/>
    <property type="match status" value="1"/>
</dbReference>
<dbReference type="PROSITE" id="PS00356">
    <property type="entry name" value="HTH_LACI_1"/>
    <property type="match status" value="1"/>
</dbReference>
<dbReference type="PROSITE" id="PS50932">
    <property type="entry name" value="HTH_LACI_2"/>
    <property type="match status" value="1"/>
</dbReference>
<dbReference type="RefSeq" id="WP_011943972.1">
    <property type="nucleotide sequence ID" value="NC_009486.1"/>
</dbReference>
<accession>A5IMY5</accession>